<reference evidence="1 2" key="1">
    <citation type="journal article" date="2020" name="Cell">
        <title>Large-Scale Comparative Analyses of Tick Genomes Elucidate Their Genetic Diversity and Vector Capacities.</title>
        <authorList>
            <consortium name="Tick Genome and Microbiome Consortium (TIGMIC)"/>
            <person name="Jia N."/>
            <person name="Wang J."/>
            <person name="Shi W."/>
            <person name="Du L."/>
            <person name="Sun Y."/>
            <person name="Zhan W."/>
            <person name="Jiang J.F."/>
            <person name="Wang Q."/>
            <person name="Zhang B."/>
            <person name="Ji P."/>
            <person name="Bell-Sakyi L."/>
            <person name="Cui X.M."/>
            <person name="Yuan T.T."/>
            <person name="Jiang B.G."/>
            <person name="Yang W.F."/>
            <person name="Lam T.T."/>
            <person name="Chang Q.C."/>
            <person name="Ding S.J."/>
            <person name="Wang X.J."/>
            <person name="Zhu J.G."/>
            <person name="Ruan X.D."/>
            <person name="Zhao L."/>
            <person name="Wei J.T."/>
            <person name="Ye R.Z."/>
            <person name="Que T.C."/>
            <person name="Du C.H."/>
            <person name="Zhou Y.H."/>
            <person name="Cheng J.X."/>
            <person name="Dai P.F."/>
            <person name="Guo W.B."/>
            <person name="Han X.H."/>
            <person name="Huang E.J."/>
            <person name="Li L.F."/>
            <person name="Wei W."/>
            <person name="Gao Y.C."/>
            <person name="Liu J.Z."/>
            <person name="Shao H.Z."/>
            <person name="Wang X."/>
            <person name="Wang C.C."/>
            <person name="Yang T.C."/>
            <person name="Huo Q.B."/>
            <person name="Li W."/>
            <person name="Chen H.Y."/>
            <person name="Chen S.E."/>
            <person name="Zhou L.G."/>
            <person name="Ni X.B."/>
            <person name="Tian J.H."/>
            <person name="Sheng Y."/>
            <person name="Liu T."/>
            <person name="Pan Y.S."/>
            <person name="Xia L.Y."/>
            <person name="Li J."/>
            <person name="Zhao F."/>
            <person name="Cao W.C."/>
        </authorList>
    </citation>
    <scope>NUCLEOTIDE SEQUENCE [LARGE SCALE GENOMIC DNA]</scope>
    <source>
        <strain evidence="1">Iper-2018</strain>
    </source>
</reference>
<sequence length="198" mass="21340">MDRFGRYESPQAIQHRTPSVPCLDFSPSAAVRPGTQQLATRMNVTGLAPPPPFLATPGALAVPWSRMVTTFRNLSARLRRQRAAAGPSTSPAPALPGTRRTAHFRRASFSTPAPTVPLHVETAAHQRATRLAAPHVVVTASDADAAAISSKFVDAPVTTEGEVQLEFMKLCRTRMQRASSAFFTFTPTSVQESTLTCE</sequence>
<organism evidence="1 2">
    <name type="scientific">Ixodes persulcatus</name>
    <name type="common">Taiga tick</name>
    <dbReference type="NCBI Taxonomy" id="34615"/>
    <lineage>
        <taxon>Eukaryota</taxon>
        <taxon>Metazoa</taxon>
        <taxon>Ecdysozoa</taxon>
        <taxon>Arthropoda</taxon>
        <taxon>Chelicerata</taxon>
        <taxon>Arachnida</taxon>
        <taxon>Acari</taxon>
        <taxon>Parasitiformes</taxon>
        <taxon>Ixodida</taxon>
        <taxon>Ixodoidea</taxon>
        <taxon>Ixodidae</taxon>
        <taxon>Ixodinae</taxon>
        <taxon>Ixodes</taxon>
    </lineage>
</organism>
<evidence type="ECO:0000313" key="1">
    <source>
        <dbReference type="EMBL" id="KAG0425013.1"/>
    </source>
</evidence>
<accession>A0AC60PW66</accession>
<dbReference type="Proteomes" id="UP000805193">
    <property type="component" value="Unassembled WGS sequence"/>
</dbReference>
<keyword evidence="2" id="KW-1185">Reference proteome</keyword>
<protein>
    <submittedName>
        <fullName evidence="1">Uncharacterized protein</fullName>
    </submittedName>
</protein>
<comment type="caution">
    <text evidence="1">The sequence shown here is derived from an EMBL/GenBank/DDBJ whole genome shotgun (WGS) entry which is preliminary data.</text>
</comment>
<gene>
    <name evidence="1" type="ORF">HPB47_027794</name>
</gene>
<evidence type="ECO:0000313" key="2">
    <source>
        <dbReference type="Proteomes" id="UP000805193"/>
    </source>
</evidence>
<proteinExistence type="predicted"/>
<dbReference type="EMBL" id="JABSTQ010009904">
    <property type="protein sequence ID" value="KAG0425013.1"/>
    <property type="molecule type" value="Genomic_DNA"/>
</dbReference>
<name>A0AC60PW66_IXOPE</name>